<keyword evidence="5" id="KW-0798">TonB box</keyword>
<accession>A0A366MQG5</accession>
<dbReference type="InterPro" id="IPR000531">
    <property type="entry name" value="Beta-barrel_TonB"/>
</dbReference>
<dbReference type="RefSeq" id="WP_113895055.1">
    <property type="nucleotide sequence ID" value="NZ_PDKB01000018.1"/>
</dbReference>
<evidence type="ECO:0000256" key="2">
    <source>
        <dbReference type="ARBA" id="ARBA00022448"/>
    </source>
</evidence>
<dbReference type="InterPro" id="IPR036942">
    <property type="entry name" value="Beta-barrel_TonB_sf"/>
</dbReference>
<evidence type="ECO:0000256" key="4">
    <source>
        <dbReference type="ARBA" id="ARBA00022692"/>
    </source>
</evidence>
<evidence type="ECO:0000313" key="11">
    <source>
        <dbReference type="Proteomes" id="UP000252669"/>
    </source>
</evidence>
<evidence type="ECO:0000256" key="5">
    <source>
        <dbReference type="ARBA" id="ARBA00023077"/>
    </source>
</evidence>
<dbReference type="PANTHER" id="PTHR32552:SF74">
    <property type="entry name" value="HYDROXAMATE SIDEROPHORE RECEPTOR FHUE"/>
    <property type="match status" value="1"/>
</dbReference>
<evidence type="ECO:0000256" key="1">
    <source>
        <dbReference type="ARBA" id="ARBA00004571"/>
    </source>
</evidence>
<feature type="domain" description="TonB-dependent receptor-like beta-barrel" evidence="9">
    <location>
        <begin position="4"/>
        <end position="333"/>
    </location>
</feature>
<dbReference type="OrthoDB" id="9800913at2"/>
<name>A0A366MQG5_9BACT</name>
<organism evidence="10 11">
    <name type="scientific">Aliarcobacter vitoriensis</name>
    <dbReference type="NCBI Taxonomy" id="2011099"/>
    <lineage>
        <taxon>Bacteria</taxon>
        <taxon>Pseudomonadati</taxon>
        <taxon>Campylobacterota</taxon>
        <taxon>Epsilonproteobacteria</taxon>
        <taxon>Campylobacterales</taxon>
        <taxon>Arcobacteraceae</taxon>
        <taxon>Aliarcobacter</taxon>
    </lineage>
</organism>
<dbReference type="GO" id="GO:0015344">
    <property type="term" value="F:siderophore uptake transmembrane transporter activity"/>
    <property type="evidence" value="ECO:0007669"/>
    <property type="project" value="TreeGrafter"/>
</dbReference>
<evidence type="ECO:0000256" key="3">
    <source>
        <dbReference type="ARBA" id="ARBA00022452"/>
    </source>
</evidence>
<dbReference type="GO" id="GO:0009279">
    <property type="term" value="C:cell outer membrane"/>
    <property type="evidence" value="ECO:0007669"/>
    <property type="project" value="UniProtKB-SubCell"/>
</dbReference>
<evidence type="ECO:0000256" key="6">
    <source>
        <dbReference type="ARBA" id="ARBA00023136"/>
    </source>
</evidence>
<keyword evidence="6 8" id="KW-0472">Membrane</keyword>
<keyword evidence="3 8" id="KW-1134">Transmembrane beta strand</keyword>
<dbReference type="SUPFAM" id="SSF56935">
    <property type="entry name" value="Porins"/>
    <property type="match status" value="1"/>
</dbReference>
<dbReference type="PROSITE" id="PS52016">
    <property type="entry name" value="TONB_DEPENDENT_REC_3"/>
    <property type="match status" value="1"/>
</dbReference>
<evidence type="ECO:0000259" key="9">
    <source>
        <dbReference type="Pfam" id="PF00593"/>
    </source>
</evidence>
<keyword evidence="7 8" id="KW-0998">Cell outer membrane</keyword>
<keyword evidence="11" id="KW-1185">Reference proteome</keyword>
<dbReference type="PANTHER" id="PTHR32552">
    <property type="entry name" value="FERRICHROME IRON RECEPTOR-RELATED"/>
    <property type="match status" value="1"/>
</dbReference>
<sequence>KLNGSFELFGQTHDLVAGFNGQKSKSPYTSLNKSNISLQDIKMINNKVVFPEPTWGGISGTGNTETQQYGGFISTKLNFTDDLSAILGGRYSEWKTKSISNSTRVTDDRKFDNFLPYLALTYDLTDNLTTYASYTEIFNPQNAKDRDDKFLDPETGFNYEVGLKGEWFDGRLNSSIALFQSGKDNLAVTDEDANGICYKITDTNICASKAEDDTKNRGWEFEIAGEITPYWQIQTGFSSSILKNSDKQRLNAGYLPTRTANLFTTYKATPQLTLGGGVRWQNETGVNGTKNTYIRLGREDLVGEAKQDDFFVVDLMANYEFNKNLSLLVNIKNALDKEYKTSFGTYSYGEERNWMATLKYKF</sequence>
<proteinExistence type="inferred from homology"/>
<keyword evidence="2 8" id="KW-0813">Transport</keyword>
<dbReference type="Proteomes" id="UP000252669">
    <property type="component" value="Unassembled WGS sequence"/>
</dbReference>
<gene>
    <name evidence="10" type="ORF">CRU91_09855</name>
</gene>
<feature type="non-terminal residue" evidence="10">
    <location>
        <position position="1"/>
    </location>
</feature>
<dbReference type="EMBL" id="PDKB01000018">
    <property type="protein sequence ID" value="RBQ28277.1"/>
    <property type="molecule type" value="Genomic_DNA"/>
</dbReference>
<dbReference type="PROSITE" id="PS01156">
    <property type="entry name" value="TONB_DEPENDENT_REC_2"/>
    <property type="match status" value="1"/>
</dbReference>
<evidence type="ECO:0000256" key="7">
    <source>
        <dbReference type="ARBA" id="ARBA00023237"/>
    </source>
</evidence>
<comment type="subcellular location">
    <subcellularLocation>
        <location evidence="1 8">Cell outer membrane</location>
        <topology evidence="1 8">Multi-pass membrane protein</topology>
    </subcellularLocation>
</comment>
<protein>
    <submittedName>
        <fullName evidence="10">TonB-dependent receptor</fullName>
    </submittedName>
</protein>
<keyword evidence="4 8" id="KW-0812">Transmembrane</keyword>
<dbReference type="Gene3D" id="2.40.170.20">
    <property type="entry name" value="TonB-dependent receptor, beta-barrel domain"/>
    <property type="match status" value="1"/>
</dbReference>
<comment type="caution">
    <text evidence="10">The sequence shown here is derived from an EMBL/GenBank/DDBJ whole genome shotgun (WGS) entry which is preliminary data.</text>
</comment>
<reference evidence="10 11" key="1">
    <citation type="submission" date="2017-10" db="EMBL/GenBank/DDBJ databases">
        <title>Genomics of the genus Arcobacter.</title>
        <authorList>
            <person name="Perez-Cataluna A."/>
            <person name="Figueras M.J."/>
        </authorList>
    </citation>
    <scope>NUCLEOTIDE SEQUENCE [LARGE SCALE GENOMIC DNA]</scope>
    <source>
        <strain evidence="10 11">CECT 9230</strain>
    </source>
</reference>
<comment type="similarity">
    <text evidence="8">Belongs to the TonB-dependent receptor family.</text>
</comment>
<evidence type="ECO:0000256" key="8">
    <source>
        <dbReference type="PROSITE-ProRule" id="PRU01360"/>
    </source>
</evidence>
<dbReference type="AlphaFoldDB" id="A0A366MQG5"/>
<dbReference type="Pfam" id="PF00593">
    <property type="entry name" value="TonB_dep_Rec_b-barrel"/>
    <property type="match status" value="1"/>
</dbReference>
<evidence type="ECO:0000313" key="10">
    <source>
        <dbReference type="EMBL" id="RBQ28277.1"/>
    </source>
</evidence>
<keyword evidence="10" id="KW-0675">Receptor</keyword>
<dbReference type="InterPro" id="IPR039426">
    <property type="entry name" value="TonB-dep_rcpt-like"/>
</dbReference>
<dbReference type="InterPro" id="IPR010917">
    <property type="entry name" value="TonB_rcpt_CS"/>
</dbReference>